<dbReference type="SMART" id="SM00283">
    <property type="entry name" value="MA"/>
    <property type="match status" value="1"/>
</dbReference>
<dbReference type="Pfam" id="PF00015">
    <property type="entry name" value="MCPsignal"/>
    <property type="match status" value="1"/>
</dbReference>
<dbReference type="PANTHER" id="PTHR32089">
    <property type="entry name" value="METHYL-ACCEPTING CHEMOTAXIS PROTEIN MCPB"/>
    <property type="match status" value="1"/>
</dbReference>
<dbReference type="GO" id="GO:0016020">
    <property type="term" value="C:membrane"/>
    <property type="evidence" value="ECO:0007669"/>
    <property type="project" value="InterPro"/>
</dbReference>
<reference evidence="5 7" key="1">
    <citation type="submission" date="2017-03" db="EMBL/GenBank/DDBJ databases">
        <title>The whole genome sequencing and assembly of Lysinibacillus sphaericus DSM 28T strain.</title>
        <authorList>
            <person name="Lee Y.-J."/>
            <person name="Yi H."/>
            <person name="Bahn Y.-S."/>
            <person name="Kim J.F."/>
            <person name="Lee D.-W."/>
        </authorList>
    </citation>
    <scope>NUCLEOTIDE SEQUENCE [LARGE SCALE GENOMIC DNA]</scope>
    <source>
        <strain evidence="5 7">DSM 28</strain>
    </source>
</reference>
<feature type="transmembrane region" description="Helical" evidence="3">
    <location>
        <begin position="196"/>
        <end position="219"/>
    </location>
</feature>
<evidence type="ECO:0000313" key="6">
    <source>
        <dbReference type="EMBL" id="SUV19395.1"/>
    </source>
</evidence>
<name>A0A2S0JVS0_LYSSH</name>
<evidence type="ECO:0000313" key="8">
    <source>
        <dbReference type="Proteomes" id="UP000255295"/>
    </source>
</evidence>
<dbReference type="Proteomes" id="UP000238825">
    <property type="component" value="Chromosome"/>
</dbReference>
<protein>
    <submittedName>
        <fullName evidence="5">Methyl-accepting chemotaxis protein</fullName>
    </submittedName>
</protein>
<dbReference type="InterPro" id="IPR029151">
    <property type="entry name" value="Sensor-like_sf"/>
</dbReference>
<dbReference type="GeneID" id="48274986"/>
<evidence type="ECO:0000256" key="3">
    <source>
        <dbReference type="SAM" id="Phobius"/>
    </source>
</evidence>
<dbReference type="RefSeq" id="WP_024361392.1">
    <property type="nucleotide sequence ID" value="NZ_BJNS01000077.1"/>
</dbReference>
<dbReference type="EMBL" id="UFSZ01000001">
    <property type="protein sequence ID" value="SUV19395.1"/>
    <property type="molecule type" value="Genomic_DNA"/>
</dbReference>
<keyword evidence="3" id="KW-0812">Transmembrane</keyword>
<dbReference type="AlphaFoldDB" id="A0A2S0JVS0"/>
<dbReference type="InterPro" id="IPR004089">
    <property type="entry name" value="MCPsignal_dom"/>
</dbReference>
<evidence type="ECO:0000313" key="7">
    <source>
        <dbReference type="Proteomes" id="UP000238825"/>
    </source>
</evidence>
<keyword evidence="3" id="KW-1133">Transmembrane helix</keyword>
<sequence>MSRANKLSNKIILISLMTLVALLIGFIVTTIYTAKSSVNKTMGSQAVAVAENIAKQLNADDYIELSKKPSESKLYWELREQLNDLREKNGVLYAYTFAVPTEDQKVRFLVDGMPKDDQENAGAINSESSSTYYKDLEKVMATGSYYSAILHSSDFGDYLSGTVPLKDESGTIVAFVGVDIDATQVSGVTNTVLTSVLPALIAIMFVLTVVGMVIMYRYINRSLKPLSSLGEAAEYFARGDIVQATEAVEKLQFKGKNEIAVFANAFKESLIKLKDTFQTIQLRTVALREVVGKIDATSQQVEASNSKIADRIIEIAAGSEQHQQNNNEVLLTMNEMSIGIQRLADTTSEIAESSSAMTGLVESNVNHSQEVISQIQNVESSVLRTAGHVEEMGNKFRSIEDMVLVITNIADQTNLLALNAAIEAARAGEAGKGFAVVADEVRKLAEMSKTSADDIQKHLVSFKDITDRALSEMAQSTEDVQAGNEAVQQIGTSLSQILQSVAMVNNKIQDDSAVIEEMSAGSEEILATIEQMQNIAQQSALGTKEVATASDLQVAMVSELNEVVEILERTSKEVIEAINTFKL</sequence>
<gene>
    <name evidence="6" type="primary">tlpC_3</name>
    <name evidence="5" type="ORF">LS41612_02160</name>
    <name evidence="6" type="ORF">NCTC10338_04362</name>
</gene>
<dbReference type="Proteomes" id="UP000255295">
    <property type="component" value="Unassembled WGS sequence"/>
</dbReference>
<dbReference type="SUPFAM" id="SSF58104">
    <property type="entry name" value="Methyl-accepting chemotaxis protein (MCP) signaling domain"/>
    <property type="match status" value="1"/>
</dbReference>
<dbReference type="Gene3D" id="1.10.287.950">
    <property type="entry name" value="Methyl-accepting chemotaxis protein"/>
    <property type="match status" value="1"/>
</dbReference>
<evidence type="ECO:0000256" key="2">
    <source>
        <dbReference type="PROSITE-ProRule" id="PRU00284"/>
    </source>
</evidence>
<dbReference type="PANTHER" id="PTHR32089:SF112">
    <property type="entry name" value="LYSOZYME-LIKE PROTEIN-RELATED"/>
    <property type="match status" value="1"/>
</dbReference>
<feature type="domain" description="Methyl-accepting transducer" evidence="4">
    <location>
        <begin position="297"/>
        <end position="533"/>
    </location>
</feature>
<evidence type="ECO:0000256" key="1">
    <source>
        <dbReference type="ARBA" id="ARBA00023224"/>
    </source>
</evidence>
<dbReference type="SUPFAM" id="SSF103190">
    <property type="entry name" value="Sensory domain-like"/>
    <property type="match status" value="1"/>
</dbReference>
<dbReference type="CDD" id="cd11386">
    <property type="entry name" value="MCP_signal"/>
    <property type="match status" value="1"/>
</dbReference>
<dbReference type="PROSITE" id="PS50111">
    <property type="entry name" value="CHEMOTAXIS_TRANSDUC_2"/>
    <property type="match status" value="1"/>
</dbReference>
<accession>A0A2S0JVS0</accession>
<dbReference type="EMBL" id="CP019980">
    <property type="protein sequence ID" value="AVK95181.1"/>
    <property type="molecule type" value="Genomic_DNA"/>
</dbReference>
<organism evidence="5 7">
    <name type="scientific">Lysinibacillus sphaericus</name>
    <name type="common">Bacillus sphaericus</name>
    <dbReference type="NCBI Taxonomy" id="1421"/>
    <lineage>
        <taxon>Bacteria</taxon>
        <taxon>Bacillati</taxon>
        <taxon>Bacillota</taxon>
        <taxon>Bacilli</taxon>
        <taxon>Bacillales</taxon>
        <taxon>Bacillaceae</taxon>
        <taxon>Lysinibacillus</taxon>
    </lineage>
</organism>
<keyword evidence="3" id="KW-0472">Membrane</keyword>
<evidence type="ECO:0000259" key="4">
    <source>
        <dbReference type="PROSITE" id="PS50111"/>
    </source>
</evidence>
<evidence type="ECO:0000313" key="5">
    <source>
        <dbReference type="EMBL" id="AVK95181.1"/>
    </source>
</evidence>
<feature type="transmembrane region" description="Helical" evidence="3">
    <location>
        <begin position="12"/>
        <end position="32"/>
    </location>
</feature>
<dbReference type="GO" id="GO:0007165">
    <property type="term" value="P:signal transduction"/>
    <property type="evidence" value="ECO:0007669"/>
    <property type="project" value="UniProtKB-KW"/>
</dbReference>
<reference evidence="6 8" key="2">
    <citation type="submission" date="2018-06" db="EMBL/GenBank/DDBJ databases">
        <authorList>
            <consortium name="Pathogen Informatics"/>
            <person name="Doyle S."/>
        </authorList>
    </citation>
    <scope>NUCLEOTIDE SEQUENCE [LARGE SCALE GENOMIC DNA]</scope>
    <source>
        <strain evidence="6 8">NCTC10338</strain>
    </source>
</reference>
<proteinExistence type="predicted"/>
<keyword evidence="1 2" id="KW-0807">Transducer</keyword>